<sequence length="134" mass="14988">MGTLSNNDIRRGIVAPARRRIRLRGRFLLLAVALIAVNAGISALIVEWRTPDVVTFDMKGTIDRFMDQSSRKNLDEATSRALTERFTSNLNRSIEDWQASHRALILVTPAVVSGARDITRDVQQDVARKMQAGQ</sequence>
<dbReference type="NCBIfam" id="TIGR02744">
    <property type="entry name" value="TrbI_Ftype"/>
    <property type="match status" value="1"/>
</dbReference>
<dbReference type="AlphaFoldDB" id="A0A345D039"/>
<dbReference type="Pfam" id="PF09677">
    <property type="entry name" value="TrbI_Ftype"/>
    <property type="match status" value="1"/>
</dbReference>
<name>A0A345D039_9GAMM</name>
<evidence type="ECO:0000313" key="3">
    <source>
        <dbReference type="Proteomes" id="UP000264980"/>
    </source>
</evidence>
<gene>
    <name evidence="2" type="primary">trbI</name>
    <name evidence="2" type="ORF">AV903_26735</name>
</gene>
<dbReference type="RefSeq" id="WP_233481000.1">
    <property type="nucleotide sequence ID" value="NZ_CP013972.1"/>
</dbReference>
<accession>A0A345D039</accession>
<protein>
    <submittedName>
        <fullName evidence="2">Type-F conjugative transfer system protein TrbI</fullName>
    </submittedName>
</protein>
<organism evidence="2 3">
    <name type="scientific">Erwinia tracheiphila</name>
    <dbReference type="NCBI Taxonomy" id="65700"/>
    <lineage>
        <taxon>Bacteria</taxon>
        <taxon>Pseudomonadati</taxon>
        <taxon>Pseudomonadota</taxon>
        <taxon>Gammaproteobacteria</taxon>
        <taxon>Enterobacterales</taxon>
        <taxon>Erwiniaceae</taxon>
        <taxon>Erwinia</taxon>
    </lineage>
</organism>
<keyword evidence="2" id="KW-0614">Plasmid</keyword>
<reference evidence="2 3" key="1">
    <citation type="submission" date="2016-01" db="EMBL/GenBank/DDBJ databases">
        <authorList>
            <person name="Oliw E.H."/>
        </authorList>
    </citation>
    <scope>NUCLEOTIDE SEQUENCE [LARGE SCALE GENOMIC DNA]</scope>
    <source>
        <strain evidence="2 3">MDcuke</strain>
        <plasmid evidence="2 3">unnamed2</plasmid>
    </source>
</reference>
<keyword evidence="1" id="KW-0812">Transmembrane</keyword>
<dbReference type="InterPro" id="IPR014115">
    <property type="entry name" value="TrbI_Ftype"/>
</dbReference>
<feature type="transmembrane region" description="Helical" evidence="1">
    <location>
        <begin position="27"/>
        <end position="46"/>
    </location>
</feature>
<dbReference type="Proteomes" id="UP000264980">
    <property type="component" value="Plasmid unnamed2"/>
</dbReference>
<dbReference type="EMBL" id="CP013972">
    <property type="protein sequence ID" value="AXF79056.1"/>
    <property type="molecule type" value="Genomic_DNA"/>
</dbReference>
<keyword evidence="1" id="KW-0472">Membrane</keyword>
<proteinExistence type="predicted"/>
<geneLocation type="plasmid" evidence="2 3">
    <name>unnamed2</name>
</geneLocation>
<evidence type="ECO:0000256" key="1">
    <source>
        <dbReference type="SAM" id="Phobius"/>
    </source>
</evidence>
<evidence type="ECO:0000313" key="2">
    <source>
        <dbReference type="EMBL" id="AXF79056.1"/>
    </source>
</evidence>
<keyword evidence="1" id="KW-1133">Transmembrane helix</keyword>